<keyword evidence="1" id="KW-1133">Transmembrane helix</keyword>
<feature type="transmembrane region" description="Helical" evidence="1">
    <location>
        <begin position="45"/>
        <end position="64"/>
    </location>
</feature>
<protein>
    <submittedName>
        <fullName evidence="2">Uncharacterized protein</fullName>
    </submittedName>
</protein>
<name>A0A0L8FFY9_OCTBM</name>
<evidence type="ECO:0000313" key="2">
    <source>
        <dbReference type="EMBL" id="KOF62552.1"/>
    </source>
</evidence>
<keyword evidence="1" id="KW-0812">Transmembrane</keyword>
<sequence length="69" mass="8152">MLFLYSYPAVLKSIKRGHHKDRQDITLGYIKHIAYEYENNEDKMAFLPLKVGSSILLFFFLFPLNKIIT</sequence>
<organism evidence="2">
    <name type="scientific">Octopus bimaculoides</name>
    <name type="common">California two-spotted octopus</name>
    <dbReference type="NCBI Taxonomy" id="37653"/>
    <lineage>
        <taxon>Eukaryota</taxon>
        <taxon>Metazoa</taxon>
        <taxon>Spiralia</taxon>
        <taxon>Lophotrochozoa</taxon>
        <taxon>Mollusca</taxon>
        <taxon>Cephalopoda</taxon>
        <taxon>Coleoidea</taxon>
        <taxon>Octopodiformes</taxon>
        <taxon>Octopoda</taxon>
        <taxon>Incirrata</taxon>
        <taxon>Octopodidae</taxon>
        <taxon>Octopus</taxon>
    </lineage>
</organism>
<evidence type="ECO:0000256" key="1">
    <source>
        <dbReference type="SAM" id="Phobius"/>
    </source>
</evidence>
<proteinExistence type="predicted"/>
<keyword evidence="1" id="KW-0472">Membrane</keyword>
<gene>
    <name evidence="2" type="ORF">OCBIM_22022834mg</name>
</gene>
<dbReference type="AlphaFoldDB" id="A0A0L8FFY9"/>
<reference evidence="2" key="1">
    <citation type="submission" date="2015-07" db="EMBL/GenBank/DDBJ databases">
        <title>MeaNS - Measles Nucleotide Surveillance Program.</title>
        <authorList>
            <person name="Tran T."/>
            <person name="Druce J."/>
        </authorList>
    </citation>
    <scope>NUCLEOTIDE SEQUENCE</scope>
    <source>
        <strain evidence="2">UCB-OBI-ISO-001</strain>
        <tissue evidence="2">Gonad</tissue>
    </source>
</reference>
<dbReference type="EMBL" id="KQ433045">
    <property type="protein sequence ID" value="KOF62552.1"/>
    <property type="molecule type" value="Genomic_DNA"/>
</dbReference>
<accession>A0A0L8FFY9</accession>